<dbReference type="PANTHER" id="PTHR16305">
    <property type="entry name" value="TESTICULAR SOLUBLE ADENYLYL CYCLASE"/>
    <property type="match status" value="1"/>
</dbReference>
<evidence type="ECO:0000256" key="3">
    <source>
        <dbReference type="SAM" id="MobiDB-lite"/>
    </source>
</evidence>
<feature type="domain" description="HTH luxR-type" evidence="4">
    <location>
        <begin position="875"/>
        <end position="941"/>
    </location>
</feature>
<dbReference type="InterPro" id="IPR003593">
    <property type="entry name" value="AAA+_ATPase"/>
</dbReference>
<dbReference type="SUPFAM" id="SSF52540">
    <property type="entry name" value="P-loop containing nucleoside triphosphate hydrolases"/>
    <property type="match status" value="1"/>
</dbReference>
<dbReference type="InterPro" id="IPR016032">
    <property type="entry name" value="Sig_transdc_resp-reg_C-effctor"/>
</dbReference>
<evidence type="ECO:0000313" key="5">
    <source>
        <dbReference type="EMBL" id="OON81067.1"/>
    </source>
</evidence>
<dbReference type="CDD" id="cd06170">
    <property type="entry name" value="LuxR_C_like"/>
    <property type="match status" value="1"/>
</dbReference>
<keyword evidence="6" id="KW-1185">Reference proteome</keyword>
<dbReference type="InterPro" id="IPR041664">
    <property type="entry name" value="AAA_16"/>
</dbReference>
<dbReference type="GO" id="GO:0005524">
    <property type="term" value="F:ATP binding"/>
    <property type="evidence" value="ECO:0007669"/>
    <property type="project" value="UniProtKB-KW"/>
</dbReference>
<dbReference type="PANTHER" id="PTHR16305:SF35">
    <property type="entry name" value="TRANSCRIPTIONAL ACTIVATOR DOMAIN"/>
    <property type="match status" value="1"/>
</dbReference>
<dbReference type="AlphaFoldDB" id="A0A1V4ACE4"/>
<gene>
    <name evidence="5" type="ORF">B1H18_09685</name>
</gene>
<feature type="region of interest" description="Disordered" evidence="3">
    <location>
        <begin position="847"/>
        <end position="880"/>
    </location>
</feature>
<dbReference type="GO" id="GO:0005737">
    <property type="term" value="C:cytoplasm"/>
    <property type="evidence" value="ECO:0007669"/>
    <property type="project" value="TreeGrafter"/>
</dbReference>
<evidence type="ECO:0000256" key="2">
    <source>
        <dbReference type="ARBA" id="ARBA00022840"/>
    </source>
</evidence>
<accession>A0A1V4ACE4</accession>
<reference evidence="5 6" key="1">
    <citation type="submission" date="2017-02" db="EMBL/GenBank/DDBJ databases">
        <title>Draft Genome Sequence of Streptomyces tsukubaensis F601, a Producer of the immunosuppressant tacrolimus FK506.</title>
        <authorList>
            <person name="Zong G."/>
            <person name="Zhong C."/>
            <person name="Fu J."/>
            <person name="Qin R."/>
            <person name="Cao G."/>
        </authorList>
    </citation>
    <scope>NUCLEOTIDE SEQUENCE [LARGE SCALE GENOMIC DNA]</scope>
    <source>
        <strain evidence="5 6">F601</strain>
    </source>
</reference>
<comment type="caution">
    <text evidence="5">The sequence shown here is derived from an EMBL/GenBank/DDBJ whole genome shotgun (WGS) entry which is preliminary data.</text>
</comment>
<dbReference type="OrthoDB" id="4500249at2"/>
<dbReference type="SUPFAM" id="SSF46894">
    <property type="entry name" value="C-terminal effector domain of the bipartite response regulators"/>
    <property type="match status" value="1"/>
</dbReference>
<dbReference type="InterPro" id="IPR000792">
    <property type="entry name" value="Tscrpt_reg_LuxR_C"/>
</dbReference>
<organism evidence="5 6">
    <name type="scientific">Streptomyces tsukubensis</name>
    <dbReference type="NCBI Taxonomy" id="83656"/>
    <lineage>
        <taxon>Bacteria</taxon>
        <taxon>Bacillati</taxon>
        <taxon>Actinomycetota</taxon>
        <taxon>Actinomycetes</taxon>
        <taxon>Kitasatosporales</taxon>
        <taxon>Streptomycetaceae</taxon>
        <taxon>Streptomyces</taxon>
    </lineage>
</organism>
<dbReference type="STRING" id="83656.B1H18_09685"/>
<dbReference type="GO" id="GO:0004016">
    <property type="term" value="F:adenylate cyclase activity"/>
    <property type="evidence" value="ECO:0007669"/>
    <property type="project" value="TreeGrafter"/>
</dbReference>
<dbReference type="InterPro" id="IPR019734">
    <property type="entry name" value="TPR_rpt"/>
</dbReference>
<evidence type="ECO:0000313" key="6">
    <source>
        <dbReference type="Proteomes" id="UP000190539"/>
    </source>
</evidence>
<evidence type="ECO:0000259" key="4">
    <source>
        <dbReference type="PROSITE" id="PS50043"/>
    </source>
</evidence>
<dbReference type="PRINTS" id="PR00038">
    <property type="entry name" value="HTHLUXR"/>
</dbReference>
<dbReference type="Gene3D" id="1.10.10.10">
    <property type="entry name" value="Winged helix-like DNA-binding domain superfamily/Winged helix DNA-binding domain"/>
    <property type="match status" value="1"/>
</dbReference>
<dbReference type="InterPro" id="IPR036388">
    <property type="entry name" value="WH-like_DNA-bd_sf"/>
</dbReference>
<dbReference type="GO" id="GO:0003677">
    <property type="term" value="F:DNA binding"/>
    <property type="evidence" value="ECO:0007669"/>
    <property type="project" value="InterPro"/>
</dbReference>
<dbReference type="Pfam" id="PF00196">
    <property type="entry name" value="GerE"/>
    <property type="match status" value="1"/>
</dbReference>
<dbReference type="GO" id="GO:0006355">
    <property type="term" value="P:regulation of DNA-templated transcription"/>
    <property type="evidence" value="ECO:0007669"/>
    <property type="project" value="InterPro"/>
</dbReference>
<dbReference type="SMART" id="SM00028">
    <property type="entry name" value="TPR"/>
    <property type="match status" value="4"/>
</dbReference>
<dbReference type="Pfam" id="PF13191">
    <property type="entry name" value="AAA_16"/>
    <property type="match status" value="1"/>
</dbReference>
<dbReference type="PROSITE" id="PS00622">
    <property type="entry name" value="HTH_LUXR_1"/>
    <property type="match status" value="1"/>
</dbReference>
<keyword evidence="2" id="KW-0067">ATP-binding</keyword>
<dbReference type="PROSITE" id="PS50043">
    <property type="entry name" value="HTH_LUXR_2"/>
    <property type="match status" value="1"/>
</dbReference>
<dbReference type="SUPFAM" id="SSF48452">
    <property type="entry name" value="TPR-like"/>
    <property type="match status" value="1"/>
</dbReference>
<dbReference type="Proteomes" id="UP000190539">
    <property type="component" value="Unassembled WGS sequence"/>
</dbReference>
<dbReference type="InterPro" id="IPR011990">
    <property type="entry name" value="TPR-like_helical_dom_sf"/>
</dbReference>
<dbReference type="EMBL" id="MVFC01000005">
    <property type="protein sequence ID" value="OON81067.1"/>
    <property type="molecule type" value="Genomic_DNA"/>
</dbReference>
<evidence type="ECO:0000256" key="1">
    <source>
        <dbReference type="ARBA" id="ARBA00022741"/>
    </source>
</evidence>
<sequence length="949" mass="102293">MRCGESLRLLQALRGIAEGRGGGVELHGDPGSGKTRLLSLLMAAAEDQGVRVLDGRCQPTEQDAFGVFTRALGDLMTPQALARLAPVHAELLRTHLCVHRDRVVPPPPSLPLSRAVHALLADAAGEGLLLVLDDFHRADPKALELADHLVRRPLGAPVLVVIAQRSRQADPSLLGALAYGAEQGRVTRVALGPIDPEQAARLLNVRPDTGWLRSAYQESQGNILDLLVLGEAAPLRPSLTADLVTGPLAPLAAELESLGPVERLVAECAAALGDRFTREELADVCELPFDQVCAAVSGLVRLDILRPLPHSATRFGFRQPVLRALTHERTDRCRRLQAHRRALAVLNRRAAPAAERAVHIELSTGAFTPEDLETLALAGKETTLSAPEDAIRWLLLALRGLVPGDRSPGRLLGLIPPLARAFQAAGRLDDEASLHLLAHDAGVRPDEARYAVIRVCVLVECLHGRFAEADALLRTELARVGSAADKDLLARLTVFRGILSSLCNDGELSTHASAALRLARTGGRATTLAGALSLHALAELTAGRTAGALAAYDAAVRQLDKLPDSELRLYTEYFALLGTCALALGRPQEAESRYTRGLAVSAGHHPDAMLPALYGGLAEAQLRQGRLESALRSAGEAADLAGHLGADRLRAYAMAQEALAVTYREPPGSSRASARTEEALRALHHWNDSWHSLAVLTIAESLLLQGSQERCLDLLLDQGAPDFGTLSPPRRARAYELLTLASASSGARAAIWAERASRVMEDCPLPHSRAYALLARGHVLSQRHDWTAAITAYRQAERLFGSTQLRLQSLRAAVRTAEAASSGRRLEEARDLWSAARELADHWHMPLFAQPPSGGFPEGPQEDDRTSTPASPAEQDAGLTSLTRRELEVARLVGTGRRTREVAETLRVSPRTIEVHLARIYRKLEIGSRAELAGLMAVRISTDARRSRY</sequence>
<dbReference type="RefSeq" id="WP_152330785.1">
    <property type="nucleotide sequence ID" value="NZ_CP045178.1"/>
</dbReference>
<proteinExistence type="predicted"/>
<keyword evidence="1" id="KW-0547">Nucleotide-binding</keyword>
<dbReference type="SMART" id="SM00382">
    <property type="entry name" value="AAA"/>
    <property type="match status" value="1"/>
</dbReference>
<dbReference type="SMART" id="SM00421">
    <property type="entry name" value="HTH_LUXR"/>
    <property type="match status" value="1"/>
</dbReference>
<dbReference type="InterPro" id="IPR027417">
    <property type="entry name" value="P-loop_NTPase"/>
</dbReference>
<dbReference type="Gene3D" id="1.25.40.10">
    <property type="entry name" value="Tetratricopeptide repeat domain"/>
    <property type="match status" value="1"/>
</dbReference>
<protein>
    <recommendedName>
        <fullName evidence="4">HTH luxR-type domain-containing protein</fullName>
    </recommendedName>
</protein>
<name>A0A1V4ACE4_9ACTN</name>